<evidence type="ECO:0000313" key="2">
    <source>
        <dbReference type="EMBL" id="QUH23105.1"/>
    </source>
</evidence>
<dbReference type="PANTHER" id="PTHR11668:SF496">
    <property type="entry name" value="SERINE_THREONINE-PROTEIN PHOSPHATASE"/>
    <property type="match status" value="1"/>
</dbReference>
<dbReference type="OrthoDB" id="70630at2157"/>
<dbReference type="Proteomes" id="UP000681041">
    <property type="component" value="Chromosome"/>
</dbReference>
<dbReference type="SUPFAM" id="SSF56300">
    <property type="entry name" value="Metallo-dependent phosphatases"/>
    <property type="match status" value="1"/>
</dbReference>
<sequence length="258" mass="29710">MHNYRGSLVELSGKGHVLIITDIHGNWSDFNKFINIWDDFKGNNNHLVITGDFIHSMGLVEDKSIEVLEQIQYQFESDQNFHVLLGNHEWSLISSVVLFKNRENLSFKFENLLKKRFPGSWKEKLEIYIKFFKKLPVAVKTNNKVFISHSGPSKNIKSIEDIINISDSGYVENKILEEFLWNRYGDYNLTDIDNFLKKVDCRAMVVGHTPVDGAKLVGKKQLIISSSYTGGSKAYLILDLEKKINDATDLMKMVKFLD</sequence>
<dbReference type="InterPro" id="IPR004843">
    <property type="entry name" value="Calcineurin-like_PHP"/>
</dbReference>
<dbReference type="GO" id="GO:0016787">
    <property type="term" value="F:hydrolase activity"/>
    <property type="evidence" value="ECO:0007669"/>
    <property type="project" value="InterPro"/>
</dbReference>
<dbReference type="GeneID" id="64820024"/>
<dbReference type="Pfam" id="PF00149">
    <property type="entry name" value="Metallophos"/>
    <property type="match status" value="1"/>
</dbReference>
<organism evidence="2 3">
    <name type="scientific">Methanobacterium alkalithermotolerans</name>
    <dbReference type="NCBI Taxonomy" id="2731220"/>
    <lineage>
        <taxon>Archaea</taxon>
        <taxon>Methanobacteriati</taxon>
        <taxon>Methanobacteriota</taxon>
        <taxon>Methanomada group</taxon>
        <taxon>Methanobacteria</taxon>
        <taxon>Methanobacteriales</taxon>
        <taxon>Methanobacteriaceae</taxon>
        <taxon>Methanobacterium</taxon>
    </lineage>
</organism>
<dbReference type="KEGG" id="meme:HYG87_04625"/>
<dbReference type="InterPro" id="IPR029052">
    <property type="entry name" value="Metallo-depent_PP-like"/>
</dbReference>
<keyword evidence="3" id="KW-1185">Reference proteome</keyword>
<gene>
    <name evidence="2" type="ORF">HYG87_04625</name>
</gene>
<dbReference type="EMBL" id="CP058560">
    <property type="protein sequence ID" value="QUH23105.1"/>
    <property type="molecule type" value="Genomic_DNA"/>
</dbReference>
<dbReference type="InterPro" id="IPR050341">
    <property type="entry name" value="PP1_catalytic_subunit"/>
</dbReference>
<name>A0A8T8K6I7_9EURY</name>
<feature type="domain" description="Calcineurin-like phosphoesterase" evidence="1">
    <location>
        <begin position="16"/>
        <end position="211"/>
    </location>
</feature>
<reference evidence="2" key="1">
    <citation type="submission" date="2020-07" db="EMBL/GenBank/DDBJ databases">
        <title>Methanobacterium. sp. MethCan genome.</title>
        <authorList>
            <person name="Postec A."/>
            <person name="Quemeneur M."/>
        </authorList>
    </citation>
    <scope>NUCLEOTIDE SEQUENCE</scope>
    <source>
        <strain evidence="2">MethCAN</strain>
    </source>
</reference>
<evidence type="ECO:0000313" key="3">
    <source>
        <dbReference type="Proteomes" id="UP000681041"/>
    </source>
</evidence>
<accession>A0A8T8K6I7</accession>
<dbReference type="AlphaFoldDB" id="A0A8T8K6I7"/>
<dbReference type="Gene3D" id="3.60.21.10">
    <property type="match status" value="1"/>
</dbReference>
<evidence type="ECO:0000259" key="1">
    <source>
        <dbReference type="Pfam" id="PF00149"/>
    </source>
</evidence>
<protein>
    <submittedName>
        <fullName evidence="2">Serine/threonine protein phosphatase</fullName>
    </submittedName>
</protein>
<proteinExistence type="predicted"/>
<dbReference type="RefSeq" id="WP_211534052.1">
    <property type="nucleotide sequence ID" value="NZ_CP058560.1"/>
</dbReference>
<dbReference type="PANTHER" id="PTHR11668">
    <property type="entry name" value="SERINE/THREONINE PROTEIN PHOSPHATASE"/>
    <property type="match status" value="1"/>
</dbReference>